<comment type="similarity">
    <text evidence="1 2">Belongs to the phD/YefM antitoxin family.</text>
</comment>
<dbReference type="AlphaFoldDB" id="A0A0R1QUD4"/>
<dbReference type="PANTHER" id="PTHR33713">
    <property type="entry name" value="ANTITOXIN YAFN-RELATED"/>
    <property type="match status" value="1"/>
</dbReference>
<dbReference type="Pfam" id="PF02604">
    <property type="entry name" value="PhdYeFM_antitox"/>
    <property type="match status" value="1"/>
</dbReference>
<proteinExistence type="inferred from homology"/>
<keyword evidence="4" id="KW-1185">Reference proteome</keyword>
<comment type="function">
    <text evidence="2">Antitoxin component of a type II toxin-antitoxin (TA) system.</text>
</comment>
<evidence type="ECO:0000256" key="2">
    <source>
        <dbReference type="RuleBase" id="RU362080"/>
    </source>
</evidence>
<dbReference type="PATRIC" id="fig|1423770.3.peg.1912"/>
<dbReference type="InterPro" id="IPR006442">
    <property type="entry name" value="Antitoxin_Phd/YefM"/>
</dbReference>
<dbReference type="SUPFAM" id="SSF143120">
    <property type="entry name" value="YefM-like"/>
    <property type="match status" value="1"/>
</dbReference>
<name>A0A0R1QUD4_9LACO</name>
<dbReference type="NCBIfam" id="TIGR01552">
    <property type="entry name" value="phd_fam"/>
    <property type="match status" value="1"/>
</dbReference>
<evidence type="ECO:0000313" key="4">
    <source>
        <dbReference type="Proteomes" id="UP000050872"/>
    </source>
</evidence>
<evidence type="ECO:0000256" key="1">
    <source>
        <dbReference type="ARBA" id="ARBA00009981"/>
    </source>
</evidence>
<comment type="caution">
    <text evidence="3">The sequence shown here is derived from an EMBL/GenBank/DDBJ whole genome shotgun (WGS) entry which is preliminary data.</text>
</comment>
<dbReference type="Proteomes" id="UP000050872">
    <property type="component" value="Unassembled WGS sequence"/>
</dbReference>
<dbReference type="PANTHER" id="PTHR33713:SF6">
    <property type="entry name" value="ANTITOXIN YEFM"/>
    <property type="match status" value="1"/>
</dbReference>
<dbReference type="EMBL" id="AZEZ01000004">
    <property type="protein sequence ID" value="KRL45861.1"/>
    <property type="molecule type" value="Genomic_DNA"/>
</dbReference>
<organism evidence="3 4">
    <name type="scientific">Companilactobacillus mindensis DSM 14500</name>
    <dbReference type="NCBI Taxonomy" id="1423770"/>
    <lineage>
        <taxon>Bacteria</taxon>
        <taxon>Bacillati</taxon>
        <taxon>Bacillota</taxon>
        <taxon>Bacilli</taxon>
        <taxon>Lactobacillales</taxon>
        <taxon>Lactobacillaceae</taxon>
        <taxon>Companilactobacillus</taxon>
    </lineage>
</organism>
<dbReference type="InterPro" id="IPR051405">
    <property type="entry name" value="phD/YefM_antitoxin"/>
</dbReference>
<dbReference type="Gene3D" id="3.40.1620.10">
    <property type="entry name" value="YefM-like domain"/>
    <property type="match status" value="1"/>
</dbReference>
<protein>
    <recommendedName>
        <fullName evidence="2">Antitoxin</fullName>
    </recommendedName>
</protein>
<gene>
    <name evidence="3" type="ORF">FD29_GL001862</name>
</gene>
<dbReference type="InterPro" id="IPR036165">
    <property type="entry name" value="YefM-like_sf"/>
</dbReference>
<sequence>MAKMEATTYSDFRKELKKYLDKATDDFEPITITRKGNHNAVLISADTYNNMIENQFVLGNPTNLKWLEESKDQAQKGLLTSHDLIDPENSDFDHE</sequence>
<accession>A0A0R1QUD4</accession>
<reference evidence="3 4" key="1">
    <citation type="journal article" date="2015" name="Genome Announc.">
        <title>Expanding the biotechnology potential of lactobacilli through comparative genomics of 213 strains and associated genera.</title>
        <authorList>
            <person name="Sun Z."/>
            <person name="Harris H.M."/>
            <person name="McCann A."/>
            <person name="Guo C."/>
            <person name="Argimon S."/>
            <person name="Zhang W."/>
            <person name="Yang X."/>
            <person name="Jeffery I.B."/>
            <person name="Cooney J.C."/>
            <person name="Kagawa T.F."/>
            <person name="Liu W."/>
            <person name="Song Y."/>
            <person name="Salvetti E."/>
            <person name="Wrobel A."/>
            <person name="Rasinkangas P."/>
            <person name="Parkhill J."/>
            <person name="Rea M.C."/>
            <person name="O'Sullivan O."/>
            <person name="Ritari J."/>
            <person name="Douillard F.P."/>
            <person name="Paul Ross R."/>
            <person name="Yang R."/>
            <person name="Briner A.E."/>
            <person name="Felis G.E."/>
            <person name="de Vos W.M."/>
            <person name="Barrangou R."/>
            <person name="Klaenhammer T.R."/>
            <person name="Caufield P.W."/>
            <person name="Cui Y."/>
            <person name="Zhang H."/>
            <person name="O'Toole P.W."/>
        </authorList>
    </citation>
    <scope>NUCLEOTIDE SEQUENCE [LARGE SCALE GENOMIC DNA]</scope>
    <source>
        <strain evidence="3 4">DSM 14500</strain>
    </source>
</reference>
<evidence type="ECO:0000313" key="3">
    <source>
        <dbReference type="EMBL" id="KRL45861.1"/>
    </source>
</evidence>